<accession>A0A9P8VWG5</accession>
<evidence type="ECO:0000256" key="1">
    <source>
        <dbReference type="SAM" id="MobiDB-lite"/>
    </source>
</evidence>
<evidence type="ECO:0000313" key="3">
    <source>
        <dbReference type="Proteomes" id="UP000777438"/>
    </source>
</evidence>
<protein>
    <submittedName>
        <fullName evidence="2">Uncharacterized protein</fullName>
    </submittedName>
</protein>
<evidence type="ECO:0000313" key="2">
    <source>
        <dbReference type="EMBL" id="KAH6883478.1"/>
    </source>
</evidence>
<reference evidence="2 3" key="1">
    <citation type="journal article" date="2021" name="Nat. Commun.">
        <title>Genetic determinants of endophytism in the Arabidopsis root mycobiome.</title>
        <authorList>
            <person name="Mesny F."/>
            <person name="Miyauchi S."/>
            <person name="Thiergart T."/>
            <person name="Pickel B."/>
            <person name="Atanasova L."/>
            <person name="Karlsson M."/>
            <person name="Huettel B."/>
            <person name="Barry K.W."/>
            <person name="Haridas S."/>
            <person name="Chen C."/>
            <person name="Bauer D."/>
            <person name="Andreopoulos W."/>
            <person name="Pangilinan J."/>
            <person name="LaButti K."/>
            <person name="Riley R."/>
            <person name="Lipzen A."/>
            <person name="Clum A."/>
            <person name="Drula E."/>
            <person name="Henrissat B."/>
            <person name="Kohler A."/>
            <person name="Grigoriev I.V."/>
            <person name="Martin F.M."/>
            <person name="Hacquard S."/>
        </authorList>
    </citation>
    <scope>NUCLEOTIDE SEQUENCE [LARGE SCALE GENOMIC DNA]</scope>
    <source>
        <strain evidence="2 3">MPI-CAGE-CH-0241</strain>
    </source>
</reference>
<dbReference type="OrthoDB" id="5069028at2759"/>
<feature type="compositionally biased region" description="Polar residues" evidence="1">
    <location>
        <begin position="118"/>
        <end position="136"/>
    </location>
</feature>
<keyword evidence="3" id="KW-1185">Reference proteome</keyword>
<dbReference type="EMBL" id="JAGPYM010000023">
    <property type="protein sequence ID" value="KAH6883478.1"/>
    <property type="molecule type" value="Genomic_DNA"/>
</dbReference>
<dbReference type="AlphaFoldDB" id="A0A9P8VWG5"/>
<gene>
    <name evidence="2" type="ORF">B0T10DRAFT_580419</name>
</gene>
<comment type="caution">
    <text evidence="2">The sequence shown here is derived from an EMBL/GenBank/DDBJ whole genome shotgun (WGS) entry which is preliminary data.</text>
</comment>
<proteinExistence type="predicted"/>
<name>A0A9P8VWG5_9HYPO</name>
<feature type="compositionally biased region" description="Low complexity" evidence="1">
    <location>
        <begin position="90"/>
        <end position="104"/>
    </location>
</feature>
<feature type="region of interest" description="Disordered" evidence="1">
    <location>
        <begin position="68"/>
        <end position="190"/>
    </location>
</feature>
<dbReference type="Proteomes" id="UP000777438">
    <property type="component" value="Unassembled WGS sequence"/>
</dbReference>
<feature type="compositionally biased region" description="Basic residues" evidence="1">
    <location>
        <begin position="157"/>
        <end position="172"/>
    </location>
</feature>
<sequence length="226" mass="24921">MSFPTLGHGLYLSDEYKPLVRSEGEETADPTPECIPLGECCTSHSKNVSIDPYPVGSDDGHHTAHIVDSQELGGQHQTYEPNNGRETEWGPEFFPEGETPGTPTVTNSPTSYERYLSLLQTGSPEGQSGQISSTTSKPRERNSTKPSKWPRGSSYKMQKKQGKRPRIPKQNHHVAGSTTDTTSSTGMYPNKYLDSDGDLIFPTVHELCGMTGEDQEEWQRACEASK</sequence>
<organism evidence="2 3">
    <name type="scientific">Thelonectria olida</name>
    <dbReference type="NCBI Taxonomy" id="1576542"/>
    <lineage>
        <taxon>Eukaryota</taxon>
        <taxon>Fungi</taxon>
        <taxon>Dikarya</taxon>
        <taxon>Ascomycota</taxon>
        <taxon>Pezizomycotina</taxon>
        <taxon>Sordariomycetes</taxon>
        <taxon>Hypocreomycetidae</taxon>
        <taxon>Hypocreales</taxon>
        <taxon>Nectriaceae</taxon>
        <taxon>Thelonectria</taxon>
    </lineage>
</organism>